<dbReference type="EMBL" id="JAHLQJ010000001">
    <property type="protein sequence ID" value="MBU5670276.1"/>
    <property type="molecule type" value="Genomic_DNA"/>
</dbReference>
<organism evidence="1 2">
    <name type="scientific">Paenibacillus brevis</name>
    <dbReference type="NCBI Taxonomy" id="2841508"/>
    <lineage>
        <taxon>Bacteria</taxon>
        <taxon>Bacillati</taxon>
        <taxon>Bacillota</taxon>
        <taxon>Bacilli</taxon>
        <taxon>Bacillales</taxon>
        <taxon>Paenibacillaceae</taxon>
        <taxon>Paenibacillus</taxon>
    </lineage>
</organism>
<accession>A0ABS6FM11</accession>
<name>A0ABS6FM11_9BACL</name>
<sequence>MKSIPRELQQDRYWKGTLHIFTNNPKLQRYAASYIDFEECTINAEGLKRIARPWSDSERFMLNLALHLFNERYKVNLSDMDYLDTNNRQIALKAIQMRFAG</sequence>
<keyword evidence="2" id="KW-1185">Reference proteome</keyword>
<reference evidence="1 2" key="1">
    <citation type="submission" date="2021-06" db="EMBL/GenBank/DDBJ databases">
        <authorList>
            <person name="Sun Q."/>
            <person name="Li D."/>
        </authorList>
    </citation>
    <scope>NUCLEOTIDE SEQUENCE [LARGE SCALE GENOMIC DNA]</scope>
    <source>
        <strain evidence="1 2">MSJ-6</strain>
    </source>
</reference>
<proteinExistence type="predicted"/>
<protein>
    <submittedName>
        <fullName evidence="1">Uncharacterized protein</fullName>
    </submittedName>
</protein>
<gene>
    <name evidence="1" type="ORF">KQJ23_00390</name>
</gene>
<dbReference type="Proteomes" id="UP000743001">
    <property type="component" value="Unassembled WGS sequence"/>
</dbReference>
<comment type="caution">
    <text evidence="1">The sequence shown here is derived from an EMBL/GenBank/DDBJ whole genome shotgun (WGS) entry which is preliminary data.</text>
</comment>
<evidence type="ECO:0000313" key="1">
    <source>
        <dbReference type="EMBL" id="MBU5670276.1"/>
    </source>
</evidence>
<evidence type="ECO:0000313" key="2">
    <source>
        <dbReference type="Proteomes" id="UP000743001"/>
    </source>
</evidence>